<evidence type="ECO:0000313" key="3">
    <source>
        <dbReference type="EMBL" id="CAJ38801.1"/>
    </source>
</evidence>
<dbReference type="InterPro" id="IPR036188">
    <property type="entry name" value="FAD/NAD-bd_sf"/>
</dbReference>
<dbReference type="InterPro" id="IPR032151">
    <property type="entry name" value="CFAP61_N"/>
</dbReference>
<feature type="region of interest" description="Disordered" evidence="1">
    <location>
        <begin position="266"/>
        <end position="354"/>
    </location>
</feature>
<evidence type="ECO:0000259" key="2">
    <source>
        <dbReference type="Pfam" id="PF16092"/>
    </source>
</evidence>
<feature type="domain" description="Cilia- and flagella-associated protein 61 N-terminal" evidence="2">
    <location>
        <begin position="424"/>
        <end position="578"/>
    </location>
</feature>
<evidence type="ECO:0000256" key="1">
    <source>
        <dbReference type="SAM" id="MobiDB-lite"/>
    </source>
</evidence>
<dbReference type="Gene3D" id="3.50.50.60">
    <property type="entry name" value="FAD/NAD(P)-binding domain"/>
    <property type="match status" value="2"/>
</dbReference>
<dbReference type="AlphaFoldDB" id="Q2WBX6"/>
<sequence>MATLTSAGGAPQVINARRTESLDAPNILKLVQTATETLFGRVNVVSLIEKAVLAITLSNENEEVLGHASFFDYPNIPDLDVAEWEEWFQSTYANSKCTPLNTLFLNYFVAKQEYSHGCAQEIIRAMFNSAPDVHYCFLVVPSGVYPEASLEGLFQPLRKVGPGSDSSAVFACYRHDHVPVLHIRSAGVQDTDDLTPIFNRQSEVLTRTYGDFFLSELIEAQGDTMKCIVAEVDGLAVGFMSLSSDVNVEMLNDCFELGAFHGLRKPHEEDLTDPPQTPVPESDPVLEDRPSSAKSAGSVTSATSVKSSQSLKKSGSASQQGSVHPSREGSRQASATSSKGSTKGEEAKLKKKLSEADMATEGANLCDNTDAESVKSVATQKAVVSSEEDRQGTVCAIARHPDLGSPILKKFVPQYNGENLAFCIQLFCIDEQYEMRSIDFLAKAFELFPDKHFVVMTVPQLVPEFPLLQQFVRVIPRCPSTLDQELYVFSRHGLRRDFAVRAAEGKDIDGIYKLVETIDFKENLLKDLKQFGTARRDDDGTDIKAFVAESCGQVVGIAIIREELDIDYVRSHYNIEDFIYFNHHHSTEHGHLHHFALNPIFKHYTKHFFKEVLRQGHFTCLYYPIYPSYSDKEVLGSHSLVTGLQEMVPVRSRRQIIYPDKGLGINAPCDRIVKQVKDTYALNHINRKLTMEPKVTINARIVVIGASDTSLAFLETLTFCPHLRFNNVTLISPHGLPGQLEPDVLRDQMLSSSQCYTHEEYVQLSLRTWVNTVYGKMTSINRRKKYVVVNSETQVPYDHLILCPGLQYQVPSPTLADVNQGATNKDVNKVGQFFLDEQPKNLLLVNDAYDAGAALYWAENNLLHSDGDVVIYGDSIDAYSCIQTMMTLGVAGTRLHLVVPPRENNMPSCLNNPAMDETVEEALKQAGVTVHSDCILADWNETEENVIQSVSFTTNEAPLILNCTALFSYGKKSVDYQAFKAVNDACLVYDGKLVIDATFHTNDVSVRAAGPFTKFQRSYHADDWTHEKFSAKEIGIQLALALLRQFDPTM</sequence>
<proteinExistence type="evidence at transcript level"/>
<dbReference type="SUPFAM" id="SSF51905">
    <property type="entry name" value="FAD/NAD(P)-binding domain"/>
    <property type="match status" value="1"/>
</dbReference>
<feature type="compositionally biased region" description="Polar residues" evidence="1">
    <location>
        <begin position="292"/>
        <end position="303"/>
    </location>
</feature>
<organism evidence="3">
    <name type="scientific">Platynereis dumerilii</name>
    <name type="common">Dumeril's clam worm</name>
    <dbReference type="NCBI Taxonomy" id="6359"/>
    <lineage>
        <taxon>Eukaryota</taxon>
        <taxon>Metazoa</taxon>
        <taxon>Spiralia</taxon>
        <taxon>Lophotrochozoa</taxon>
        <taxon>Annelida</taxon>
        <taxon>Polychaeta</taxon>
        <taxon>Errantia</taxon>
        <taxon>Phyllodocida</taxon>
        <taxon>Nereididae</taxon>
        <taxon>Platynereis</taxon>
    </lineage>
</organism>
<feature type="domain" description="Cilia- and flagella-associated protein 61 N-terminal" evidence="2">
    <location>
        <begin position="16"/>
        <end position="266"/>
    </location>
</feature>
<dbReference type="EMBL" id="AM114776">
    <property type="protein sequence ID" value="CAJ38801.1"/>
    <property type="molecule type" value="mRNA"/>
</dbReference>
<dbReference type="Pfam" id="PF16092">
    <property type="entry name" value="CFAP61_N"/>
    <property type="match status" value="2"/>
</dbReference>
<name>Q2WBX6_PLADU</name>
<feature type="compositionally biased region" description="Basic and acidic residues" evidence="1">
    <location>
        <begin position="342"/>
        <end position="354"/>
    </location>
</feature>
<dbReference type="PANTHER" id="PTHR21178">
    <property type="entry name" value="CILIA- AND FLAGELLA-ASSOCIATED PROTEIN 61"/>
    <property type="match status" value="1"/>
</dbReference>
<dbReference type="InterPro" id="IPR038884">
    <property type="entry name" value="CFAP61"/>
</dbReference>
<gene>
    <name evidence="3" type="primary">similar to C20orf26</name>
</gene>
<feature type="compositionally biased region" description="Low complexity" evidence="1">
    <location>
        <begin position="304"/>
        <end position="323"/>
    </location>
</feature>
<dbReference type="PANTHER" id="PTHR21178:SF8">
    <property type="entry name" value="CILIA- AND FLAGELLA-ASSOCIATED PROTEIN 61"/>
    <property type="match status" value="1"/>
</dbReference>
<feature type="non-terminal residue" evidence="3">
    <location>
        <position position="1050"/>
    </location>
</feature>
<reference evidence="3" key="1">
    <citation type="journal article" date="2005" name="Science">
        <title>Vertebrate-type intron-rich genes in the marine annelid Platynereis dumerilii.</title>
        <authorList>
            <person name="Raible F."/>
            <person name="Tessmar-Raible K."/>
            <person name="Osoegawa K."/>
            <person name="Wincker P."/>
            <person name="Jubin C."/>
            <person name="Balavoine G."/>
            <person name="Ferrier D."/>
            <person name="Benes V."/>
            <person name="de Jong P."/>
            <person name="Weissenbach J."/>
            <person name="Bork P."/>
            <person name="Arendt D."/>
        </authorList>
    </citation>
    <scope>NUCLEOTIDE SEQUENCE</scope>
</reference>
<accession>Q2WBX6</accession>
<protein>
    <submittedName>
        <fullName evidence="3">Similar to C20orf26 protein</fullName>
    </submittedName>
</protein>
<feature type="compositionally biased region" description="Polar residues" evidence="1">
    <location>
        <begin position="331"/>
        <end position="341"/>
    </location>
</feature>